<organism evidence="2 3">
    <name type="scientific">Novacetimonas hansenii ATCC 23769</name>
    <dbReference type="NCBI Taxonomy" id="714995"/>
    <lineage>
        <taxon>Bacteria</taxon>
        <taxon>Pseudomonadati</taxon>
        <taxon>Pseudomonadota</taxon>
        <taxon>Alphaproteobacteria</taxon>
        <taxon>Acetobacterales</taxon>
        <taxon>Acetobacteraceae</taxon>
        <taxon>Novacetimonas</taxon>
    </lineage>
</organism>
<comment type="caution">
    <text evidence="2">The sequence shown here is derived from an EMBL/GenBank/DDBJ whole genome shotgun (WGS) entry which is preliminary data.</text>
</comment>
<reference evidence="2 3" key="1">
    <citation type="journal article" date="2010" name="J. Bacteriol.">
        <title>Genome sequence of a cellulose-producing bacterium, Gluconacetobacter hansenii ATCC 23769.</title>
        <authorList>
            <person name="Iyer P.R."/>
            <person name="Geib S.M."/>
            <person name="Catchmark J."/>
            <person name="Kao T.H."/>
            <person name="Tien M."/>
        </authorList>
    </citation>
    <scope>NUCLEOTIDE SEQUENCE [LARGE SCALE GENOMIC DNA]</scope>
    <source>
        <strain evidence="2 3">ATCC 23769</strain>
    </source>
</reference>
<dbReference type="HOGENOM" id="CLU_2479265_0_0_5"/>
<accession>D5QIS2</accession>
<dbReference type="AlphaFoldDB" id="D5QIS2"/>
<sequence length="87" mass="10161">MAGAARHDRIKEVLPKGDTGRAAPGNAKRVFENNSLIKNRKSFWVPPFDRNRRRLLKLFRKSFTKNLYDFRMLLILAFQTVSNIGQR</sequence>
<protein>
    <submittedName>
        <fullName evidence="2">Uncharacterized protein</fullName>
    </submittedName>
</protein>
<proteinExistence type="predicted"/>
<evidence type="ECO:0000256" key="1">
    <source>
        <dbReference type="SAM" id="MobiDB-lite"/>
    </source>
</evidence>
<feature type="compositionally biased region" description="Basic and acidic residues" evidence="1">
    <location>
        <begin position="1"/>
        <end position="19"/>
    </location>
</feature>
<dbReference type="EMBL" id="ADTV01000064">
    <property type="protein sequence ID" value="EFG83067.1"/>
    <property type="molecule type" value="Genomic_DNA"/>
</dbReference>
<dbReference type="Proteomes" id="UP000006468">
    <property type="component" value="Chromosome"/>
</dbReference>
<gene>
    <name evidence="2" type="ORF">GXY_15267</name>
</gene>
<feature type="region of interest" description="Disordered" evidence="1">
    <location>
        <begin position="1"/>
        <end position="25"/>
    </location>
</feature>
<evidence type="ECO:0000313" key="3">
    <source>
        <dbReference type="Proteomes" id="UP000006468"/>
    </source>
</evidence>
<evidence type="ECO:0000313" key="2">
    <source>
        <dbReference type="EMBL" id="EFG83067.1"/>
    </source>
</evidence>
<name>D5QIS2_NOVHA</name>